<keyword evidence="3" id="KW-1185">Reference proteome</keyword>
<accession>A0A5Q0HA15</accession>
<name>A0A5Q0HA15_SACSY</name>
<dbReference type="EMBL" id="CP034550">
    <property type="protein sequence ID" value="QFZ23087.1"/>
    <property type="molecule type" value="Genomic_DNA"/>
</dbReference>
<reference evidence="3" key="1">
    <citation type="journal article" date="2021" name="Curr. Microbiol.">
        <title>Complete genome of nocamycin-producing strain Saccharothrix syringae NRRL B-16468 reveals the biosynthetic potential for secondary metabolites.</title>
        <authorList>
            <person name="Mo X."/>
            <person name="Yang S."/>
        </authorList>
    </citation>
    <scope>NUCLEOTIDE SEQUENCE [LARGE SCALE GENOMIC DNA]</scope>
    <source>
        <strain evidence="3">ATCC 51364 / DSM 43886 / JCM 6844 / KCTC 9398 / NBRC 14523 / NRRL B-16468 / INA 2240</strain>
    </source>
</reference>
<dbReference type="KEGG" id="ssyi:EKG83_41700"/>
<dbReference type="RefSeq" id="WP_153278767.1">
    <property type="nucleotide sequence ID" value="NZ_CP034550.1"/>
</dbReference>
<evidence type="ECO:0000313" key="3">
    <source>
        <dbReference type="Proteomes" id="UP000325787"/>
    </source>
</evidence>
<dbReference type="Proteomes" id="UP000325787">
    <property type="component" value="Chromosome"/>
</dbReference>
<proteinExistence type="predicted"/>
<dbReference type="OrthoDB" id="3697766at2"/>
<sequence>MRKLVVACLALALVGCGRAAVPGDLPTVVSVVTPAVTVPSSTGPLGPQASAALGRAAEAGASTVGVTVSTEPGLLKQVVAGLRALGATVDTPDGAVDHVRATVPVDAVARVPALEGVRQVDVDEPLSNGDPTP</sequence>
<feature type="signal peptide" evidence="1">
    <location>
        <begin position="1"/>
        <end position="19"/>
    </location>
</feature>
<organism evidence="2 3">
    <name type="scientific">Saccharothrix syringae</name>
    <name type="common">Nocardiopsis syringae</name>
    <dbReference type="NCBI Taxonomy" id="103733"/>
    <lineage>
        <taxon>Bacteria</taxon>
        <taxon>Bacillati</taxon>
        <taxon>Actinomycetota</taxon>
        <taxon>Actinomycetes</taxon>
        <taxon>Pseudonocardiales</taxon>
        <taxon>Pseudonocardiaceae</taxon>
        <taxon>Saccharothrix</taxon>
    </lineage>
</organism>
<gene>
    <name evidence="2" type="ORF">EKG83_41700</name>
</gene>
<keyword evidence="1" id="KW-0732">Signal</keyword>
<dbReference type="PROSITE" id="PS51257">
    <property type="entry name" value="PROKAR_LIPOPROTEIN"/>
    <property type="match status" value="1"/>
</dbReference>
<feature type="chain" id="PRO_5025019562" description="DUF4349 domain-containing protein" evidence="1">
    <location>
        <begin position="20"/>
        <end position="133"/>
    </location>
</feature>
<evidence type="ECO:0008006" key="4">
    <source>
        <dbReference type="Google" id="ProtNLM"/>
    </source>
</evidence>
<evidence type="ECO:0000256" key="1">
    <source>
        <dbReference type="SAM" id="SignalP"/>
    </source>
</evidence>
<evidence type="ECO:0000313" key="2">
    <source>
        <dbReference type="EMBL" id="QFZ23087.1"/>
    </source>
</evidence>
<dbReference type="AlphaFoldDB" id="A0A5Q0HA15"/>
<protein>
    <recommendedName>
        <fullName evidence="4">DUF4349 domain-containing protein</fullName>
    </recommendedName>
</protein>